<dbReference type="EMBL" id="PDEM01000024">
    <property type="protein sequence ID" value="PHZ84471.1"/>
    <property type="molecule type" value="Genomic_DNA"/>
</dbReference>
<keyword evidence="3" id="KW-0325">Glycoprotein</keyword>
<dbReference type="InterPro" id="IPR028994">
    <property type="entry name" value="Integrin_alpha_N"/>
</dbReference>
<dbReference type="InterPro" id="IPR013517">
    <property type="entry name" value="FG-GAP"/>
</dbReference>
<protein>
    <recommendedName>
        <fullName evidence="7">Integrin</fullName>
    </recommendedName>
</protein>
<dbReference type="Proteomes" id="UP000229730">
    <property type="component" value="Unassembled WGS sequence"/>
</dbReference>
<dbReference type="AlphaFoldDB" id="A0A2G4YQ66"/>
<dbReference type="PANTHER" id="PTHR36220">
    <property type="entry name" value="UNNAMED PRODUCT"/>
    <property type="match status" value="1"/>
</dbReference>
<evidence type="ECO:0008006" key="7">
    <source>
        <dbReference type="Google" id="ProtNLM"/>
    </source>
</evidence>
<dbReference type="Gene3D" id="2.130.10.130">
    <property type="entry name" value="Integrin alpha, N-terminal"/>
    <property type="match status" value="4"/>
</dbReference>
<comment type="caution">
    <text evidence="5">The sequence shown here is derived from an EMBL/GenBank/DDBJ whole genome shotgun (WGS) entry which is preliminary data.</text>
</comment>
<dbReference type="PANTHER" id="PTHR36220:SF1">
    <property type="entry name" value="GAMMA TUBULIN COMPLEX COMPONENT C-TERMINAL DOMAIN-CONTAINING PROTEIN"/>
    <property type="match status" value="1"/>
</dbReference>
<evidence type="ECO:0000256" key="4">
    <source>
        <dbReference type="SAM" id="SignalP"/>
    </source>
</evidence>
<keyword evidence="1 4" id="KW-0732">Signal</keyword>
<proteinExistence type="predicted"/>
<name>A0A2G4YQ66_9PROT</name>
<dbReference type="PROSITE" id="PS51470">
    <property type="entry name" value="FG_GAP"/>
    <property type="match status" value="2"/>
</dbReference>
<dbReference type="InterPro" id="IPR013519">
    <property type="entry name" value="Int_alpha_beta-p"/>
</dbReference>
<dbReference type="RefSeq" id="WP_099473449.1">
    <property type="nucleotide sequence ID" value="NZ_CP041025.1"/>
</dbReference>
<keyword evidence="6" id="KW-1185">Reference proteome</keyword>
<organism evidence="5 6">
    <name type="scientific">Paremcibacter congregatus</name>
    <dbReference type="NCBI Taxonomy" id="2043170"/>
    <lineage>
        <taxon>Bacteria</taxon>
        <taxon>Pseudomonadati</taxon>
        <taxon>Pseudomonadota</taxon>
        <taxon>Alphaproteobacteria</taxon>
        <taxon>Emcibacterales</taxon>
        <taxon>Emcibacteraceae</taxon>
        <taxon>Paremcibacter</taxon>
    </lineage>
</organism>
<feature type="chain" id="PRO_5013586028" description="Integrin" evidence="4">
    <location>
        <begin position="34"/>
        <end position="420"/>
    </location>
</feature>
<sequence>MQDFIRPSSNKIHFMGVVMALLLSLTLAAGATASDQAVKLLAHDGAPEDFFGFDVAISGDTLVVGALKSDDDIKGVDTGSAYIFTRDGNTWGQQAKLVAADGRAGDTFGGKVFLSGDTAIIGASHDDDKGIDSGAAYIFTRKGTTWNQQAKITATDGMAGDAFGQSIAFAGDTLVIGAPHDNDRGDNSGSVYVFTRANTGWDLQTKLTAADGAAGDVFGISVAYSDDTLVVGADLNDEKALNAGAVYVLTRSGGHWSQQAKLTAADGAETDIFGVRVALSGDTVLISARRDDDDVMGIDSGSAYVFTRSGTTWRQQAKLTASDGAANDRFGRSIALEGNIAVIGAMLHDQKGPDAGTAYVFTRSGEAWQQKTKLTTADGAAGNAFGWSMALSNGAAVIAARHDHGTGSGAVYLFDVRRWQ</sequence>
<dbReference type="SMART" id="SM00191">
    <property type="entry name" value="Int_alpha"/>
    <property type="match status" value="3"/>
</dbReference>
<dbReference type="SUPFAM" id="SSF50965">
    <property type="entry name" value="Galactose oxidase, central domain"/>
    <property type="match status" value="1"/>
</dbReference>
<dbReference type="InParanoid" id="A0A2G4YQ66"/>
<evidence type="ECO:0000313" key="5">
    <source>
        <dbReference type="EMBL" id="PHZ84471.1"/>
    </source>
</evidence>
<gene>
    <name evidence="5" type="ORF">CRD36_11725</name>
</gene>
<dbReference type="InterPro" id="IPR011043">
    <property type="entry name" value="Gal_Oxase/kelch_b-propeller"/>
</dbReference>
<evidence type="ECO:0000256" key="1">
    <source>
        <dbReference type="ARBA" id="ARBA00022729"/>
    </source>
</evidence>
<dbReference type="OrthoDB" id="7864256at2"/>
<dbReference type="Pfam" id="PF14312">
    <property type="entry name" value="FG-GAP_2"/>
    <property type="match status" value="7"/>
</dbReference>
<evidence type="ECO:0000313" key="6">
    <source>
        <dbReference type="Proteomes" id="UP000229730"/>
    </source>
</evidence>
<evidence type="ECO:0000256" key="2">
    <source>
        <dbReference type="ARBA" id="ARBA00022737"/>
    </source>
</evidence>
<feature type="signal peptide" evidence="4">
    <location>
        <begin position="1"/>
        <end position="33"/>
    </location>
</feature>
<keyword evidence="2" id="KW-0677">Repeat</keyword>
<accession>A0A2G4YQ66</accession>
<reference evidence="5 6" key="1">
    <citation type="submission" date="2017-10" db="EMBL/GenBank/DDBJ databases">
        <title>Frigbacter circumglobatus gen. nov. sp. nov., isolated from sediment cultured in situ.</title>
        <authorList>
            <person name="Zhao Z."/>
        </authorList>
    </citation>
    <scope>NUCLEOTIDE SEQUENCE [LARGE SCALE GENOMIC DNA]</scope>
    <source>
        <strain evidence="5 6">ZYL</strain>
    </source>
</reference>
<evidence type="ECO:0000256" key="3">
    <source>
        <dbReference type="ARBA" id="ARBA00023180"/>
    </source>
</evidence>